<dbReference type="InterPro" id="IPR027417">
    <property type="entry name" value="P-loop_NTPase"/>
</dbReference>
<dbReference type="SUPFAM" id="SSF52540">
    <property type="entry name" value="P-loop containing nucleoside triphosphate hydrolases"/>
    <property type="match status" value="2"/>
</dbReference>
<feature type="domain" description="ABC transporter" evidence="5">
    <location>
        <begin position="7"/>
        <end position="261"/>
    </location>
</feature>
<evidence type="ECO:0000313" key="6">
    <source>
        <dbReference type="EMBL" id="GAA1978145.1"/>
    </source>
</evidence>
<keyword evidence="1" id="KW-0677">Repeat</keyword>
<reference evidence="6 7" key="1">
    <citation type="journal article" date="2019" name="Int. J. Syst. Evol. Microbiol.">
        <title>The Global Catalogue of Microorganisms (GCM) 10K type strain sequencing project: providing services to taxonomists for standard genome sequencing and annotation.</title>
        <authorList>
            <consortium name="The Broad Institute Genomics Platform"/>
            <consortium name="The Broad Institute Genome Sequencing Center for Infectious Disease"/>
            <person name="Wu L."/>
            <person name="Ma J."/>
        </authorList>
    </citation>
    <scope>NUCLEOTIDE SEQUENCE [LARGE SCALE GENOMIC DNA]</scope>
    <source>
        <strain evidence="6 7">JCM 14545</strain>
    </source>
</reference>
<dbReference type="CDD" id="cd03221">
    <property type="entry name" value="ABCF_EF-3"/>
    <property type="match status" value="1"/>
</dbReference>
<feature type="coiled-coil region" evidence="4">
    <location>
        <begin position="256"/>
        <end position="326"/>
    </location>
</feature>
<dbReference type="EMBL" id="BAAANN010000029">
    <property type="protein sequence ID" value="GAA1978145.1"/>
    <property type="molecule type" value="Genomic_DNA"/>
</dbReference>
<evidence type="ECO:0000256" key="3">
    <source>
        <dbReference type="ARBA" id="ARBA00022840"/>
    </source>
</evidence>
<protein>
    <submittedName>
        <fullName evidence="6">ABC-F family ATP-binding cassette domain-containing protein</fullName>
    </submittedName>
</protein>
<dbReference type="InterPro" id="IPR003439">
    <property type="entry name" value="ABC_transporter-like_ATP-bd"/>
</dbReference>
<dbReference type="SMART" id="SM00382">
    <property type="entry name" value="AAA"/>
    <property type="match status" value="2"/>
</dbReference>
<evidence type="ECO:0000259" key="5">
    <source>
        <dbReference type="PROSITE" id="PS50893"/>
    </source>
</evidence>
<dbReference type="InterPro" id="IPR050611">
    <property type="entry name" value="ABCF"/>
</dbReference>
<evidence type="ECO:0000256" key="1">
    <source>
        <dbReference type="ARBA" id="ARBA00022737"/>
    </source>
</evidence>
<organism evidence="6 7">
    <name type="scientific">Amycolatopsis minnesotensis</name>
    <dbReference type="NCBI Taxonomy" id="337894"/>
    <lineage>
        <taxon>Bacteria</taxon>
        <taxon>Bacillati</taxon>
        <taxon>Actinomycetota</taxon>
        <taxon>Actinomycetes</taxon>
        <taxon>Pseudonocardiales</taxon>
        <taxon>Pseudonocardiaceae</taxon>
        <taxon>Amycolatopsis</taxon>
    </lineage>
</organism>
<keyword evidence="2" id="KW-0547">Nucleotide-binding</keyword>
<keyword evidence="3 6" id="KW-0067">ATP-binding</keyword>
<keyword evidence="7" id="KW-1185">Reference proteome</keyword>
<keyword evidence="4" id="KW-0175">Coiled coil</keyword>
<dbReference type="PANTHER" id="PTHR19211:SF14">
    <property type="entry name" value="ATP-BINDING CASSETTE SUB-FAMILY F MEMBER 1"/>
    <property type="match status" value="1"/>
</dbReference>
<sequence>MSGFLSLQATDLAFAYGDRVVFDGVHFLASAGQRVGLVGENGIGKSTLLRLLAGVETPQAGTVTRDPDSGFLLQELPFPATDTLADVLDDALAETRAMAAELDRLAEAMAADPGDGATLDRYGAVLDWAQAHDLWDADRRAKLVCDGLGLSGVAPDRALGTLSGGQRSRLGLAALLIRKPRTLLLDEPTNHLDDAGMDFLEQHLAGLDGVVVLSSHDRVFLDAVCTDIVDIDPALGGPTRYGGAYTAYLGHKAAERARWAQRYAEEQDELKELRDAVATTARAVAHNRPQRDNAKMLYDFKTGRVQKQISRRVRNAQLRLDELARDQVRRPPSPLTFSGRLTGAPGEGTLAVSLRDVRVPGRLALDRLDVETGGRLLVTGGNGAGKSTLLAVLAGRLEPADGHVHRAGGLRIALLEQDVGFADPAKTAQRVYSEAAGEDAPGLGKLGLLASRDIGRPVGSLSVGQRRRLALAILLATPPDVLLLDEPTNHLSLTLAEELFDALGDAPGAVVIASHDRWLRREWTHQRLELAGGREVHN</sequence>
<comment type="caution">
    <text evidence="6">The sequence shown here is derived from an EMBL/GenBank/DDBJ whole genome shotgun (WGS) entry which is preliminary data.</text>
</comment>
<evidence type="ECO:0000256" key="4">
    <source>
        <dbReference type="SAM" id="Coils"/>
    </source>
</evidence>
<dbReference type="PANTHER" id="PTHR19211">
    <property type="entry name" value="ATP-BINDING TRANSPORT PROTEIN-RELATED"/>
    <property type="match status" value="1"/>
</dbReference>
<evidence type="ECO:0000256" key="2">
    <source>
        <dbReference type="ARBA" id="ARBA00022741"/>
    </source>
</evidence>
<dbReference type="InterPro" id="IPR003593">
    <property type="entry name" value="AAA+_ATPase"/>
</dbReference>
<dbReference type="Pfam" id="PF00005">
    <property type="entry name" value="ABC_tran"/>
    <property type="match status" value="2"/>
</dbReference>
<feature type="domain" description="ABC transporter" evidence="5">
    <location>
        <begin position="318"/>
        <end position="536"/>
    </location>
</feature>
<dbReference type="GO" id="GO:0005524">
    <property type="term" value="F:ATP binding"/>
    <property type="evidence" value="ECO:0007669"/>
    <property type="project" value="UniProtKB-KW"/>
</dbReference>
<dbReference type="InterPro" id="IPR017871">
    <property type="entry name" value="ABC_transporter-like_CS"/>
</dbReference>
<gene>
    <name evidence="6" type="ORF">GCM10009754_62580</name>
</gene>
<evidence type="ECO:0000313" key="7">
    <source>
        <dbReference type="Proteomes" id="UP001501116"/>
    </source>
</evidence>
<proteinExistence type="predicted"/>
<accession>A0ABN2S0M5</accession>
<dbReference type="Proteomes" id="UP001501116">
    <property type="component" value="Unassembled WGS sequence"/>
</dbReference>
<dbReference type="PROSITE" id="PS50893">
    <property type="entry name" value="ABC_TRANSPORTER_2"/>
    <property type="match status" value="2"/>
</dbReference>
<dbReference type="RefSeq" id="WP_344426998.1">
    <property type="nucleotide sequence ID" value="NZ_BAAANN010000029.1"/>
</dbReference>
<name>A0ABN2S0M5_9PSEU</name>
<dbReference type="Gene3D" id="3.40.50.300">
    <property type="entry name" value="P-loop containing nucleotide triphosphate hydrolases"/>
    <property type="match status" value="2"/>
</dbReference>
<dbReference type="PROSITE" id="PS00211">
    <property type="entry name" value="ABC_TRANSPORTER_1"/>
    <property type="match status" value="2"/>
</dbReference>